<dbReference type="AlphaFoldDB" id="A0A0H5Q358"/>
<organism evidence="1">
    <name type="scientific">uncultured prokaryote</name>
    <dbReference type="NCBI Taxonomy" id="198431"/>
    <lineage>
        <taxon>unclassified sequences</taxon>
        <taxon>environmental samples</taxon>
    </lineage>
</organism>
<accession>A0A0H5Q358</accession>
<name>A0A0H5Q358_9ZZZZ</name>
<proteinExistence type="predicted"/>
<dbReference type="EMBL" id="LN853635">
    <property type="protein sequence ID" value="CRY96313.1"/>
    <property type="molecule type" value="Genomic_DNA"/>
</dbReference>
<protein>
    <submittedName>
        <fullName evidence="1">Uncharacterized protein</fullName>
    </submittedName>
</protein>
<sequence>MPKSTPREEAALRKMDANPNAPRYVTCDLSKAQKDALVDYINTETAEALLEWIERRVGDNHTLSIKSLDVGFQCSLTGTTKQTDHANMCLISRASTGERAIFSVMFKDAVLLKGVWPITNRLDDLDA</sequence>
<reference evidence="1" key="1">
    <citation type="submission" date="2015-06" db="EMBL/GenBank/DDBJ databases">
        <authorList>
            <person name="Joergensen T."/>
        </authorList>
    </citation>
    <scope>NUCLEOTIDE SEQUENCE</scope>
    <source>
        <strain evidence="1">RGFK1054</strain>
    </source>
</reference>
<reference evidence="1" key="2">
    <citation type="submission" date="2015-07" db="EMBL/GenBank/DDBJ databases">
        <title>Plasmids, circular viruses and viroids from rat gut.</title>
        <authorList>
            <person name="Jorgensen T.J."/>
            <person name="Hansen M.A."/>
            <person name="Xu Z."/>
            <person name="Tabak M.A."/>
            <person name="Sorensen S.J."/>
            <person name="Hansen L.H."/>
        </authorList>
    </citation>
    <scope>NUCLEOTIDE SEQUENCE</scope>
    <source>
        <strain evidence="1">RGFK1054</strain>
    </source>
</reference>
<evidence type="ECO:0000313" key="1">
    <source>
        <dbReference type="EMBL" id="CRY96313.1"/>
    </source>
</evidence>